<dbReference type="AlphaFoldDB" id="A0A7L7LEA4"/>
<organism evidence="2 3">
    <name type="scientific">Adhaeribacter radiodurans</name>
    <dbReference type="NCBI Taxonomy" id="2745197"/>
    <lineage>
        <taxon>Bacteria</taxon>
        <taxon>Pseudomonadati</taxon>
        <taxon>Bacteroidota</taxon>
        <taxon>Cytophagia</taxon>
        <taxon>Cytophagales</taxon>
        <taxon>Hymenobacteraceae</taxon>
        <taxon>Adhaeribacter</taxon>
    </lineage>
</organism>
<gene>
    <name evidence="2" type="ORF">HUW48_25600</name>
</gene>
<reference evidence="2 3" key="1">
    <citation type="submission" date="2020-08" db="EMBL/GenBank/DDBJ databases">
        <title>Adhaeribacter dokdonensis sp. nov., isolated from the rhizosphere of Elymus tsukushiensis, a plant native to the Dokdo Islands, Republic of Korea.</title>
        <authorList>
            <person name="Ghim S.Y."/>
        </authorList>
    </citation>
    <scope>NUCLEOTIDE SEQUENCE [LARGE SCALE GENOMIC DNA]</scope>
    <source>
        <strain evidence="2 3">KUDC8001</strain>
    </source>
</reference>
<dbReference type="EMBL" id="CP055153">
    <property type="protein sequence ID" value="QMU31192.1"/>
    <property type="molecule type" value="Genomic_DNA"/>
</dbReference>
<dbReference type="GO" id="GO:0016747">
    <property type="term" value="F:acyltransferase activity, transferring groups other than amino-acyl groups"/>
    <property type="evidence" value="ECO:0007669"/>
    <property type="project" value="InterPro"/>
</dbReference>
<name>A0A7L7LEA4_9BACT</name>
<dbReference type="Pfam" id="PF13302">
    <property type="entry name" value="Acetyltransf_3"/>
    <property type="match status" value="1"/>
</dbReference>
<dbReference type="InterPro" id="IPR051531">
    <property type="entry name" value="N-acetyltransferase"/>
</dbReference>
<keyword evidence="3" id="KW-1185">Reference proteome</keyword>
<proteinExistence type="predicted"/>
<accession>A0A7L7LEA4</accession>
<dbReference type="Gene3D" id="3.40.630.30">
    <property type="match status" value="1"/>
</dbReference>
<dbReference type="SUPFAM" id="SSF55729">
    <property type="entry name" value="Acyl-CoA N-acyltransferases (Nat)"/>
    <property type="match status" value="1"/>
</dbReference>
<dbReference type="InterPro" id="IPR016181">
    <property type="entry name" value="Acyl_CoA_acyltransferase"/>
</dbReference>
<evidence type="ECO:0000259" key="1">
    <source>
        <dbReference type="PROSITE" id="PS51186"/>
    </source>
</evidence>
<keyword evidence="2" id="KW-0808">Transferase</keyword>
<dbReference type="InterPro" id="IPR000182">
    <property type="entry name" value="GNAT_dom"/>
</dbReference>
<protein>
    <submittedName>
        <fullName evidence="2">GNAT family N-acetyltransferase</fullName>
    </submittedName>
</protein>
<feature type="domain" description="N-acetyltransferase" evidence="1">
    <location>
        <begin position="7"/>
        <end position="165"/>
    </location>
</feature>
<dbReference type="PANTHER" id="PTHR43792">
    <property type="entry name" value="GNAT FAMILY, PUTATIVE (AFU_ORTHOLOGUE AFUA_3G00765)-RELATED-RELATED"/>
    <property type="match status" value="1"/>
</dbReference>
<evidence type="ECO:0000313" key="2">
    <source>
        <dbReference type="EMBL" id="QMU31192.1"/>
    </source>
</evidence>
<dbReference type="Proteomes" id="UP000514509">
    <property type="component" value="Chromosome"/>
</dbReference>
<evidence type="ECO:0000313" key="3">
    <source>
        <dbReference type="Proteomes" id="UP000514509"/>
    </source>
</evidence>
<sequence length="165" mass="18804">MLQTERLRIELADLNDKKFFFNLLNSPHWKEYIGDRGIKTEQDAENYIKNSLIKNYTDKGYGLYKMVEKASHLPIGICGFIKRDYLDSVDIGFAVLPEFEGKGYTYEAAKAVLEYGKTQLGLTTVYGITTPNNQASRHLLEKLGLQFIAKRTAPGQNQELLIFSN</sequence>
<dbReference type="KEGG" id="add:HUW48_25600"/>
<dbReference type="PROSITE" id="PS51186">
    <property type="entry name" value="GNAT"/>
    <property type="match status" value="1"/>
</dbReference>
<dbReference type="RefSeq" id="WP_182413629.1">
    <property type="nucleotide sequence ID" value="NZ_CP055153.1"/>
</dbReference>
<dbReference type="PANTHER" id="PTHR43792:SF1">
    <property type="entry name" value="N-ACETYLTRANSFERASE DOMAIN-CONTAINING PROTEIN"/>
    <property type="match status" value="1"/>
</dbReference>